<evidence type="ECO:0000313" key="2">
    <source>
        <dbReference type="Proteomes" id="UP001151760"/>
    </source>
</evidence>
<protein>
    <submittedName>
        <fullName evidence="1">Ribonuclease H-like domain-containing protein</fullName>
    </submittedName>
</protein>
<dbReference type="Proteomes" id="UP001151760">
    <property type="component" value="Unassembled WGS sequence"/>
</dbReference>
<evidence type="ECO:0000313" key="1">
    <source>
        <dbReference type="EMBL" id="GJS54118.1"/>
    </source>
</evidence>
<accession>A0ABQ4WMM8</accession>
<dbReference type="EMBL" id="BQNB010008774">
    <property type="protein sequence ID" value="GJS54118.1"/>
    <property type="molecule type" value="Genomic_DNA"/>
</dbReference>
<comment type="caution">
    <text evidence="1">The sequence shown here is derived from an EMBL/GenBank/DDBJ whole genome shotgun (WGS) entry which is preliminary data.</text>
</comment>
<organism evidence="1 2">
    <name type="scientific">Tanacetum coccineum</name>
    <dbReference type="NCBI Taxonomy" id="301880"/>
    <lineage>
        <taxon>Eukaryota</taxon>
        <taxon>Viridiplantae</taxon>
        <taxon>Streptophyta</taxon>
        <taxon>Embryophyta</taxon>
        <taxon>Tracheophyta</taxon>
        <taxon>Spermatophyta</taxon>
        <taxon>Magnoliopsida</taxon>
        <taxon>eudicotyledons</taxon>
        <taxon>Gunneridae</taxon>
        <taxon>Pentapetalae</taxon>
        <taxon>asterids</taxon>
        <taxon>campanulids</taxon>
        <taxon>Asterales</taxon>
        <taxon>Asteraceae</taxon>
        <taxon>Asteroideae</taxon>
        <taxon>Anthemideae</taxon>
        <taxon>Anthemidinae</taxon>
        <taxon>Tanacetum</taxon>
    </lineage>
</organism>
<gene>
    <name evidence="1" type="ORF">Tco_0627480</name>
</gene>
<dbReference type="CDD" id="cd09272">
    <property type="entry name" value="RNase_HI_RT_Ty1"/>
    <property type="match status" value="1"/>
</dbReference>
<keyword evidence="2" id="KW-1185">Reference proteome</keyword>
<name>A0ABQ4WMM8_9ASTR</name>
<proteinExistence type="predicted"/>
<reference evidence="1" key="1">
    <citation type="journal article" date="2022" name="Int. J. Mol. Sci.">
        <title>Draft Genome of Tanacetum Coccineum: Genomic Comparison of Closely Related Tanacetum-Family Plants.</title>
        <authorList>
            <person name="Yamashiro T."/>
            <person name="Shiraishi A."/>
            <person name="Nakayama K."/>
            <person name="Satake H."/>
        </authorList>
    </citation>
    <scope>NUCLEOTIDE SEQUENCE</scope>
</reference>
<sequence>MVTRFRVGTNRPPERLNLYVSTISPLPKSYNEAINDSNWQNSMQDDYNVLIKIILGRLCPDLRMRTFSRSLYGLKHASQAWFQRFTAYITHVDFSHNRILVVRNWSDMFLSQRADDDPVSDPTLHRSLAGALYVKVEYRGITYAIAETCWLRNQLRKLHNPLSSATLAYYDNVSVVYLSSNLVQHQRTNPIEIDIHFVRDLVTAIQVRVLHVPSRYQWGWRHIGFGAGFSVPVYAPVYNIHIRTAPLPAGAHAVIWKNKCESPIPCRKPSSSITREEENSVLSLERESSLEHI</sequence>
<reference evidence="1" key="2">
    <citation type="submission" date="2022-01" db="EMBL/GenBank/DDBJ databases">
        <authorList>
            <person name="Yamashiro T."/>
            <person name="Shiraishi A."/>
            <person name="Satake H."/>
            <person name="Nakayama K."/>
        </authorList>
    </citation>
    <scope>NUCLEOTIDE SEQUENCE</scope>
</reference>